<dbReference type="NCBIfam" id="NF037955">
    <property type="entry name" value="mfs"/>
    <property type="match status" value="1"/>
</dbReference>
<protein>
    <submittedName>
        <fullName evidence="10">3-phenylpropionate MFS transporter</fullName>
    </submittedName>
</protein>
<keyword evidence="11" id="KW-1185">Reference proteome</keyword>
<dbReference type="PIRSF" id="PIRSF004925">
    <property type="entry name" value="HcaT"/>
    <property type="match status" value="1"/>
</dbReference>
<gene>
    <name evidence="10" type="ORF">WDJ61_16560</name>
</gene>
<sequence length="384" mass="43151">MYKAQNWLSLNFFAFFFTWGIFMPYWTAWLISSKGLTVESASTVIAVGLLVRSFSTFFIFPTLSSKFPIGLLMKAFALLSVVLLYLFIPFDSFYAMILAMTLFSLVYPLMLPLTESIGAIMMQSERIHYGKSRSFGSIGYTIGLLVIGAVTAYFGEEAIIYVMFVGCLLVVAATFYRTPASLQEKSETTKVPFRSLFQSKRFVIAMIICVLIQGAHASYYNYGFLYLQHLGVNNTWSGIILNIAVIAEIIFFAMADRLMKNVHVSSMFLVAAMASIVRWTLLFLFPNVWVYIFSQLLHSLTFGLAHFAFIRLLYQEFSSREIPAAQGIYASLGMGLSTALLTFAGGYLYKETPGLAFLGMAIVVLPAVFLSLYMRKRFESTPIK</sequence>
<dbReference type="EMBL" id="CP147404">
    <property type="protein sequence ID" value="WXB92815.1"/>
    <property type="molecule type" value="Genomic_DNA"/>
</dbReference>
<feature type="transmembrane region" description="Helical" evidence="8">
    <location>
        <begin position="291"/>
        <end position="314"/>
    </location>
</feature>
<organism evidence="10 11">
    <name type="scientific">Bacillus kandeliae</name>
    <dbReference type="NCBI Taxonomy" id="3129297"/>
    <lineage>
        <taxon>Bacteria</taxon>
        <taxon>Bacillati</taxon>
        <taxon>Bacillota</taxon>
        <taxon>Bacilli</taxon>
        <taxon>Bacillales</taxon>
        <taxon>Bacillaceae</taxon>
        <taxon>Bacillus</taxon>
    </lineage>
</organism>
<keyword evidence="2" id="KW-0813">Transport</keyword>
<feature type="transmembrane region" description="Helical" evidence="8">
    <location>
        <begin position="67"/>
        <end position="87"/>
    </location>
</feature>
<keyword evidence="5 8" id="KW-0812">Transmembrane</keyword>
<dbReference type="Proteomes" id="UP001387364">
    <property type="component" value="Chromosome"/>
</dbReference>
<keyword evidence="6 8" id="KW-1133">Transmembrane helix</keyword>
<evidence type="ECO:0000256" key="1">
    <source>
        <dbReference type="ARBA" id="ARBA00004429"/>
    </source>
</evidence>
<dbReference type="InterPro" id="IPR036259">
    <property type="entry name" value="MFS_trans_sf"/>
</dbReference>
<evidence type="ECO:0000313" key="10">
    <source>
        <dbReference type="EMBL" id="WXB92815.1"/>
    </source>
</evidence>
<evidence type="ECO:0000256" key="6">
    <source>
        <dbReference type="ARBA" id="ARBA00022989"/>
    </source>
</evidence>
<proteinExistence type="predicted"/>
<accession>A0ABZ2N5I5</accession>
<evidence type="ECO:0000256" key="3">
    <source>
        <dbReference type="ARBA" id="ARBA00022475"/>
    </source>
</evidence>
<evidence type="ECO:0000256" key="7">
    <source>
        <dbReference type="ARBA" id="ARBA00023136"/>
    </source>
</evidence>
<reference evidence="10 11" key="1">
    <citation type="submission" date="2024-02" db="EMBL/GenBank/DDBJ databases">
        <title>Seven novel Bacillus-like species.</title>
        <authorList>
            <person name="Liu G."/>
        </authorList>
    </citation>
    <scope>NUCLEOTIDE SEQUENCE [LARGE SCALE GENOMIC DNA]</scope>
    <source>
        <strain evidence="10 11">FJAT-52991</strain>
    </source>
</reference>
<feature type="transmembrane region" description="Helical" evidence="8">
    <location>
        <begin position="7"/>
        <end position="28"/>
    </location>
</feature>
<feature type="transmembrane region" description="Helical" evidence="8">
    <location>
        <begin position="267"/>
        <end position="285"/>
    </location>
</feature>
<evidence type="ECO:0000256" key="2">
    <source>
        <dbReference type="ARBA" id="ARBA00022448"/>
    </source>
</evidence>
<keyword evidence="7 8" id="KW-0472">Membrane</keyword>
<dbReference type="RefSeq" id="WP_338751706.1">
    <property type="nucleotide sequence ID" value="NZ_CP147404.1"/>
</dbReference>
<evidence type="ECO:0000256" key="8">
    <source>
        <dbReference type="SAM" id="Phobius"/>
    </source>
</evidence>
<dbReference type="SUPFAM" id="SSF103473">
    <property type="entry name" value="MFS general substrate transporter"/>
    <property type="match status" value="1"/>
</dbReference>
<dbReference type="NCBIfam" id="NF008346">
    <property type="entry name" value="PRK11128.1"/>
    <property type="match status" value="1"/>
</dbReference>
<dbReference type="InterPro" id="IPR026032">
    <property type="entry name" value="HcaT-like"/>
</dbReference>
<feature type="transmembrane region" description="Helical" evidence="8">
    <location>
        <begin position="158"/>
        <end position="176"/>
    </location>
</feature>
<name>A0ABZ2N5I5_9BACI</name>
<evidence type="ECO:0000256" key="4">
    <source>
        <dbReference type="ARBA" id="ARBA00022519"/>
    </source>
</evidence>
<evidence type="ECO:0000259" key="9">
    <source>
        <dbReference type="Pfam" id="PF12832"/>
    </source>
</evidence>
<keyword evidence="4" id="KW-0997">Cell inner membrane</keyword>
<dbReference type="PANTHER" id="PTHR23522:SF10">
    <property type="entry name" value="3-PHENYLPROPIONIC ACID TRANSPORTER-RELATED"/>
    <property type="match status" value="1"/>
</dbReference>
<dbReference type="Pfam" id="PF12832">
    <property type="entry name" value="MFS_1_like"/>
    <property type="match status" value="1"/>
</dbReference>
<evidence type="ECO:0000256" key="5">
    <source>
        <dbReference type="ARBA" id="ARBA00022692"/>
    </source>
</evidence>
<dbReference type="PANTHER" id="PTHR23522">
    <property type="entry name" value="BLL5896 PROTEIN"/>
    <property type="match status" value="1"/>
</dbReference>
<feature type="transmembrane region" description="Helical" evidence="8">
    <location>
        <begin position="326"/>
        <end position="349"/>
    </location>
</feature>
<feature type="transmembrane region" description="Helical" evidence="8">
    <location>
        <begin position="355"/>
        <end position="374"/>
    </location>
</feature>
<keyword evidence="3" id="KW-1003">Cell membrane</keyword>
<evidence type="ECO:0000313" key="11">
    <source>
        <dbReference type="Proteomes" id="UP001387364"/>
    </source>
</evidence>
<comment type="subcellular location">
    <subcellularLocation>
        <location evidence="1">Cell inner membrane</location>
        <topology evidence="1">Multi-pass membrane protein</topology>
    </subcellularLocation>
</comment>
<feature type="domain" description="Major facilitator superfamily associated" evidence="9">
    <location>
        <begin position="7"/>
        <end position="352"/>
    </location>
</feature>
<feature type="transmembrane region" description="Helical" evidence="8">
    <location>
        <begin position="234"/>
        <end position="255"/>
    </location>
</feature>
<feature type="transmembrane region" description="Helical" evidence="8">
    <location>
        <begin position="40"/>
        <end position="60"/>
    </location>
</feature>
<dbReference type="InterPro" id="IPR024989">
    <property type="entry name" value="MFS_assoc_dom"/>
</dbReference>
<feature type="transmembrane region" description="Helical" evidence="8">
    <location>
        <begin position="134"/>
        <end position="152"/>
    </location>
</feature>
<feature type="transmembrane region" description="Helical" evidence="8">
    <location>
        <begin position="93"/>
        <end position="113"/>
    </location>
</feature>
<dbReference type="Gene3D" id="1.20.1250.20">
    <property type="entry name" value="MFS general substrate transporter like domains"/>
    <property type="match status" value="2"/>
</dbReference>
<feature type="transmembrane region" description="Helical" evidence="8">
    <location>
        <begin position="202"/>
        <end position="222"/>
    </location>
</feature>